<feature type="signal peptide" evidence="1">
    <location>
        <begin position="1"/>
        <end position="23"/>
    </location>
</feature>
<dbReference type="InterPro" id="IPR003609">
    <property type="entry name" value="Pan_app"/>
</dbReference>
<feature type="chain" id="PRO_5038630002" description="Apple domain-containing protein" evidence="1">
    <location>
        <begin position="24"/>
        <end position="100"/>
    </location>
</feature>
<evidence type="ECO:0000259" key="2">
    <source>
        <dbReference type="PROSITE" id="PS50948"/>
    </source>
</evidence>
<dbReference type="Gene3D" id="3.50.4.10">
    <property type="entry name" value="Hepatocyte Growth Factor"/>
    <property type="match status" value="1"/>
</dbReference>
<feature type="domain" description="Apple" evidence="2">
    <location>
        <begin position="21"/>
        <end position="100"/>
    </location>
</feature>
<organism evidence="3 4">
    <name type="scientific">Dreissena polymorpha</name>
    <name type="common">Zebra mussel</name>
    <name type="synonym">Mytilus polymorpha</name>
    <dbReference type="NCBI Taxonomy" id="45954"/>
    <lineage>
        <taxon>Eukaryota</taxon>
        <taxon>Metazoa</taxon>
        <taxon>Spiralia</taxon>
        <taxon>Lophotrochozoa</taxon>
        <taxon>Mollusca</taxon>
        <taxon>Bivalvia</taxon>
        <taxon>Autobranchia</taxon>
        <taxon>Heteroconchia</taxon>
        <taxon>Euheterodonta</taxon>
        <taxon>Imparidentia</taxon>
        <taxon>Neoheterodontei</taxon>
        <taxon>Myida</taxon>
        <taxon>Dreissenoidea</taxon>
        <taxon>Dreissenidae</taxon>
        <taxon>Dreissena</taxon>
    </lineage>
</organism>
<comment type="caution">
    <text evidence="3">The sequence shown here is derived from an EMBL/GenBank/DDBJ whole genome shotgun (WGS) entry which is preliminary data.</text>
</comment>
<sequence length="100" mass="11187">MAHRLGFALSMIIILKLNPECTGFQGKFYRSNSKALTSYNRTLSALSKIVCSFECARERSCRSASYRQTTGECMLSDLPAFYIDVYGNDDSFVEVFGKTG</sequence>
<proteinExistence type="predicted"/>
<evidence type="ECO:0000313" key="4">
    <source>
        <dbReference type="Proteomes" id="UP000828390"/>
    </source>
</evidence>
<keyword evidence="1" id="KW-0732">Signal</keyword>
<evidence type="ECO:0000256" key="1">
    <source>
        <dbReference type="SAM" id="SignalP"/>
    </source>
</evidence>
<dbReference type="Pfam" id="PF00024">
    <property type="entry name" value="PAN_1"/>
    <property type="match status" value="1"/>
</dbReference>
<dbReference type="SUPFAM" id="SSF57414">
    <property type="entry name" value="Hairpin loop containing domain-like"/>
    <property type="match status" value="1"/>
</dbReference>
<dbReference type="Proteomes" id="UP000828390">
    <property type="component" value="Unassembled WGS sequence"/>
</dbReference>
<accession>A0A9D4LEA3</accession>
<protein>
    <recommendedName>
        <fullName evidence="2">Apple domain-containing protein</fullName>
    </recommendedName>
</protein>
<gene>
    <name evidence="3" type="ORF">DPMN_099644</name>
</gene>
<name>A0A9D4LEA3_DREPO</name>
<dbReference type="PROSITE" id="PS50948">
    <property type="entry name" value="PAN"/>
    <property type="match status" value="1"/>
</dbReference>
<evidence type="ECO:0000313" key="3">
    <source>
        <dbReference type="EMBL" id="KAH3857047.1"/>
    </source>
</evidence>
<reference evidence="3" key="1">
    <citation type="journal article" date="2019" name="bioRxiv">
        <title>The Genome of the Zebra Mussel, Dreissena polymorpha: A Resource for Invasive Species Research.</title>
        <authorList>
            <person name="McCartney M.A."/>
            <person name="Auch B."/>
            <person name="Kono T."/>
            <person name="Mallez S."/>
            <person name="Zhang Y."/>
            <person name="Obille A."/>
            <person name="Becker A."/>
            <person name="Abrahante J.E."/>
            <person name="Garbe J."/>
            <person name="Badalamenti J.P."/>
            <person name="Herman A."/>
            <person name="Mangelson H."/>
            <person name="Liachko I."/>
            <person name="Sullivan S."/>
            <person name="Sone E.D."/>
            <person name="Koren S."/>
            <person name="Silverstein K.A.T."/>
            <person name="Beckman K.B."/>
            <person name="Gohl D.M."/>
        </authorList>
    </citation>
    <scope>NUCLEOTIDE SEQUENCE</scope>
    <source>
        <strain evidence="3">Duluth1</strain>
        <tissue evidence="3">Whole animal</tissue>
    </source>
</reference>
<keyword evidence="4" id="KW-1185">Reference proteome</keyword>
<reference evidence="3" key="2">
    <citation type="submission" date="2020-11" db="EMBL/GenBank/DDBJ databases">
        <authorList>
            <person name="McCartney M.A."/>
            <person name="Auch B."/>
            <person name="Kono T."/>
            <person name="Mallez S."/>
            <person name="Becker A."/>
            <person name="Gohl D.M."/>
            <person name="Silverstein K.A.T."/>
            <person name="Koren S."/>
            <person name="Bechman K.B."/>
            <person name="Herman A."/>
            <person name="Abrahante J.E."/>
            <person name="Garbe J."/>
        </authorList>
    </citation>
    <scope>NUCLEOTIDE SEQUENCE</scope>
    <source>
        <strain evidence="3">Duluth1</strain>
        <tissue evidence="3">Whole animal</tissue>
    </source>
</reference>
<dbReference type="EMBL" id="JAIWYP010000003">
    <property type="protein sequence ID" value="KAH3857047.1"/>
    <property type="molecule type" value="Genomic_DNA"/>
</dbReference>
<dbReference type="AlphaFoldDB" id="A0A9D4LEA3"/>